<accession>A0AAF5PLC1</accession>
<reference evidence="2" key="2">
    <citation type="journal article" date="2016" name="Mol. Ecol.">
        <title>Population genomics of the filarial nematode parasite Wuchereria bancrofti from mosquitoes.</title>
        <authorList>
            <person name="Small S.T."/>
            <person name="Reimer L.J."/>
            <person name="Tisch D.J."/>
            <person name="King C.L."/>
            <person name="Christensen B.M."/>
            <person name="Siba P.M."/>
            <person name="Kazura J.W."/>
            <person name="Serre D."/>
            <person name="Zimmerman P.A."/>
        </authorList>
    </citation>
    <scope>NUCLEOTIDE SEQUENCE</scope>
    <source>
        <strain evidence="2">pt0022</strain>
    </source>
</reference>
<dbReference type="WBParaSite" id="mrna-Wban_02370">
    <property type="protein sequence ID" value="mrna-Wban_02370"/>
    <property type="gene ID" value="Wban_02370"/>
</dbReference>
<dbReference type="AlphaFoldDB" id="A0AAF5PLC1"/>
<reference evidence="2" key="1">
    <citation type="submission" date="2015-03" db="EMBL/GenBank/DDBJ databases">
        <title>Wuchereria bancrofti Genome Sequencing Papua New Guinea Strain.</title>
        <authorList>
            <person name="Small S.T."/>
            <person name="Serre D."/>
            <person name="Zimmerman P.A."/>
        </authorList>
    </citation>
    <scope>NUCLEOTIDE SEQUENCE [LARGE SCALE GENOMIC DNA]</scope>
    <source>
        <strain evidence="2">pt0022</strain>
    </source>
</reference>
<feature type="compositionally biased region" description="Basic and acidic residues" evidence="1">
    <location>
        <begin position="46"/>
        <end position="58"/>
    </location>
</feature>
<protein>
    <submittedName>
        <fullName evidence="3">Uncharacterized protein</fullName>
    </submittedName>
</protein>
<feature type="region of interest" description="Disordered" evidence="1">
    <location>
        <begin position="42"/>
        <end position="64"/>
    </location>
</feature>
<proteinExistence type="predicted"/>
<organism evidence="2 3">
    <name type="scientific">Wuchereria bancrofti</name>
    <dbReference type="NCBI Taxonomy" id="6293"/>
    <lineage>
        <taxon>Eukaryota</taxon>
        <taxon>Metazoa</taxon>
        <taxon>Ecdysozoa</taxon>
        <taxon>Nematoda</taxon>
        <taxon>Chromadorea</taxon>
        <taxon>Rhabditida</taxon>
        <taxon>Spirurina</taxon>
        <taxon>Spiruromorpha</taxon>
        <taxon>Filarioidea</taxon>
        <taxon>Onchocercidae</taxon>
        <taxon>Wuchereria</taxon>
    </lineage>
</organism>
<evidence type="ECO:0000313" key="3">
    <source>
        <dbReference type="WBParaSite" id="mrna-Wban_02370"/>
    </source>
</evidence>
<evidence type="ECO:0000256" key="1">
    <source>
        <dbReference type="SAM" id="MobiDB-lite"/>
    </source>
</evidence>
<evidence type="ECO:0000313" key="2">
    <source>
        <dbReference type="Proteomes" id="UP000093561"/>
    </source>
</evidence>
<reference evidence="3" key="3">
    <citation type="submission" date="2024-02" db="UniProtKB">
        <authorList>
            <consortium name="WormBaseParasite"/>
        </authorList>
    </citation>
    <scope>IDENTIFICATION</scope>
    <source>
        <strain evidence="3">pt0022</strain>
    </source>
</reference>
<dbReference type="Proteomes" id="UP000093561">
    <property type="component" value="Unassembled WGS sequence"/>
</dbReference>
<name>A0AAF5PLC1_WUCBA</name>
<sequence>MDRRRDRPIDDGQENIAEMDIYRYENHIMTGPSLLLLAADAPSGDESLRDAGPEKDQDWGGVTGREASPLISPHFLFRFTRFEMALKLVFVGGKKEQNGQTKRQTNR</sequence>